<dbReference type="AlphaFoldDB" id="A0A4Q2DUA3"/>
<dbReference type="PANTHER" id="PTHR34598:SF3">
    <property type="entry name" value="OXIDOREDUCTASE AN1597"/>
    <property type="match status" value="1"/>
</dbReference>
<evidence type="ECO:0000256" key="1">
    <source>
        <dbReference type="ARBA" id="ARBA00023604"/>
    </source>
</evidence>
<organism evidence="2 3">
    <name type="scientific">Candolleomyces aberdarensis</name>
    <dbReference type="NCBI Taxonomy" id="2316362"/>
    <lineage>
        <taxon>Eukaryota</taxon>
        <taxon>Fungi</taxon>
        <taxon>Dikarya</taxon>
        <taxon>Basidiomycota</taxon>
        <taxon>Agaricomycotina</taxon>
        <taxon>Agaricomycetes</taxon>
        <taxon>Agaricomycetidae</taxon>
        <taxon>Agaricales</taxon>
        <taxon>Agaricineae</taxon>
        <taxon>Psathyrellaceae</taxon>
        <taxon>Candolleomyces</taxon>
    </lineage>
</organism>
<dbReference type="OrthoDB" id="412788at2759"/>
<name>A0A4Q2DUA3_9AGAR</name>
<dbReference type="PANTHER" id="PTHR34598">
    <property type="entry name" value="BLL6449 PROTEIN"/>
    <property type="match status" value="1"/>
</dbReference>
<evidence type="ECO:0000313" key="2">
    <source>
        <dbReference type="EMBL" id="RXW23713.1"/>
    </source>
</evidence>
<proteinExistence type="inferred from homology"/>
<comment type="similarity">
    <text evidence="1">Belongs to the asaB hydroxylase/desaturase family.</text>
</comment>
<dbReference type="EMBL" id="SDEE01000034">
    <property type="protein sequence ID" value="RXW23713.1"/>
    <property type="molecule type" value="Genomic_DNA"/>
</dbReference>
<reference evidence="2 3" key="1">
    <citation type="submission" date="2019-01" db="EMBL/GenBank/DDBJ databases">
        <title>Draft genome sequence of Psathyrella aberdarensis IHI B618.</title>
        <authorList>
            <person name="Buettner E."/>
            <person name="Kellner H."/>
        </authorList>
    </citation>
    <scope>NUCLEOTIDE SEQUENCE [LARGE SCALE GENOMIC DNA]</scope>
    <source>
        <strain evidence="2 3">IHI B618</strain>
    </source>
</reference>
<dbReference type="InterPro" id="IPR044053">
    <property type="entry name" value="AsaB-like"/>
</dbReference>
<dbReference type="Proteomes" id="UP000290288">
    <property type="component" value="Unassembled WGS sequence"/>
</dbReference>
<sequence length="297" mass="33789">MTIDNRPKVVSPKDVETTLNYCVPHGPIPLVKYITEPPEGTPWMNFDIVSYPVTIHDVRSTPLETGASLDTQAFQFLGAPCKEREFLDEAEFAKEGGYYDQVKELVVKNVGGAKKVVVFDHTLRRLAEEPKGDRGVERGPLLRVHVDQTEDSALRRVHKHLPEDEANRLLSLPNQRVRIVNVWRPIENVVAHNPLAVADWRSVKHARDLIVTRKILQPGKGEGGTYNVRYNEEHKWYYMRDMTPDEVVLLKCSDTQGVDEGGIAKMCLHTAFKDETSDPEAPRRQSIEVRCLVFDQE</sequence>
<dbReference type="GO" id="GO:0016491">
    <property type="term" value="F:oxidoreductase activity"/>
    <property type="evidence" value="ECO:0007669"/>
    <property type="project" value="InterPro"/>
</dbReference>
<dbReference type="NCBIfam" id="NF041278">
    <property type="entry name" value="CmcJ_NvfI_EfuI"/>
    <property type="match status" value="1"/>
</dbReference>
<protein>
    <recommendedName>
        <fullName evidence="4">Methyltransferase</fullName>
    </recommendedName>
</protein>
<comment type="caution">
    <text evidence="2">The sequence shown here is derived from an EMBL/GenBank/DDBJ whole genome shotgun (WGS) entry which is preliminary data.</text>
</comment>
<evidence type="ECO:0008006" key="4">
    <source>
        <dbReference type="Google" id="ProtNLM"/>
    </source>
</evidence>
<dbReference type="STRING" id="2316362.A0A4Q2DUA3"/>
<evidence type="ECO:0000313" key="3">
    <source>
        <dbReference type="Proteomes" id="UP000290288"/>
    </source>
</evidence>
<gene>
    <name evidence="2" type="ORF">EST38_g2131</name>
</gene>
<keyword evidence="3" id="KW-1185">Reference proteome</keyword>
<accession>A0A4Q2DUA3</accession>